<organism evidence="1">
    <name type="scientific">marine metagenome</name>
    <dbReference type="NCBI Taxonomy" id="408172"/>
    <lineage>
        <taxon>unclassified sequences</taxon>
        <taxon>metagenomes</taxon>
        <taxon>ecological metagenomes</taxon>
    </lineage>
</organism>
<gene>
    <name evidence="1" type="ORF">METZ01_LOCUS389557</name>
</gene>
<accession>A0A382UR10</accession>
<dbReference type="EMBL" id="UINC01146143">
    <property type="protein sequence ID" value="SVD36703.1"/>
    <property type="molecule type" value="Genomic_DNA"/>
</dbReference>
<reference evidence="1" key="1">
    <citation type="submission" date="2018-05" db="EMBL/GenBank/DDBJ databases">
        <authorList>
            <person name="Lanie J.A."/>
            <person name="Ng W.-L."/>
            <person name="Kazmierczak K.M."/>
            <person name="Andrzejewski T.M."/>
            <person name="Davidsen T.M."/>
            <person name="Wayne K.J."/>
            <person name="Tettelin H."/>
            <person name="Glass J.I."/>
            <person name="Rusch D."/>
            <person name="Podicherti R."/>
            <person name="Tsui H.-C.T."/>
            <person name="Winkler M.E."/>
        </authorList>
    </citation>
    <scope>NUCLEOTIDE SEQUENCE</scope>
</reference>
<dbReference type="AlphaFoldDB" id="A0A382UR10"/>
<name>A0A382UR10_9ZZZZ</name>
<sequence length="133" mass="15011">MKGEKVFLFEFADDVEAFLDQNINGIQKLNESKGVIGLRPSAQIKLKSIGVVAYNTLPFFGQKGHENVLDASEKMIREIRKGIKVVDKNGISESYSHFIVFYTRTIIHYLAFYLELLKQIQSVLNPSTLSVTA</sequence>
<protein>
    <submittedName>
        <fullName evidence="1">Uncharacterized protein</fullName>
    </submittedName>
</protein>
<feature type="non-terminal residue" evidence="1">
    <location>
        <position position="133"/>
    </location>
</feature>
<proteinExistence type="predicted"/>
<evidence type="ECO:0000313" key="1">
    <source>
        <dbReference type="EMBL" id="SVD36703.1"/>
    </source>
</evidence>